<reference evidence="1 2" key="1">
    <citation type="journal article" date="2006" name="Science">
        <title>The genome of black cottonwood, Populus trichocarpa (Torr. &amp; Gray).</title>
        <authorList>
            <person name="Tuskan G.A."/>
            <person name="Difazio S."/>
            <person name="Jansson S."/>
            <person name="Bohlmann J."/>
            <person name="Grigoriev I."/>
            <person name="Hellsten U."/>
            <person name="Putnam N."/>
            <person name="Ralph S."/>
            <person name="Rombauts S."/>
            <person name="Salamov A."/>
            <person name="Schein J."/>
            <person name="Sterck L."/>
            <person name="Aerts A."/>
            <person name="Bhalerao R.R."/>
            <person name="Bhalerao R.P."/>
            <person name="Blaudez D."/>
            <person name="Boerjan W."/>
            <person name="Brun A."/>
            <person name="Brunner A."/>
            <person name="Busov V."/>
            <person name="Campbell M."/>
            <person name="Carlson J."/>
            <person name="Chalot M."/>
            <person name="Chapman J."/>
            <person name="Chen G.L."/>
            <person name="Cooper D."/>
            <person name="Coutinho P.M."/>
            <person name="Couturier J."/>
            <person name="Covert S."/>
            <person name="Cronk Q."/>
            <person name="Cunningham R."/>
            <person name="Davis J."/>
            <person name="Degroeve S."/>
            <person name="Dejardin A."/>
            <person name="Depamphilis C."/>
            <person name="Detter J."/>
            <person name="Dirks B."/>
            <person name="Dubchak I."/>
            <person name="Duplessis S."/>
            <person name="Ehlting J."/>
            <person name="Ellis B."/>
            <person name="Gendler K."/>
            <person name="Goodstein D."/>
            <person name="Gribskov M."/>
            <person name="Grimwood J."/>
            <person name="Groover A."/>
            <person name="Gunter L."/>
            <person name="Hamberger B."/>
            <person name="Heinze B."/>
            <person name="Helariutta Y."/>
            <person name="Henrissat B."/>
            <person name="Holligan D."/>
            <person name="Holt R."/>
            <person name="Huang W."/>
            <person name="Islam-Faridi N."/>
            <person name="Jones S."/>
            <person name="Jones-Rhoades M."/>
            <person name="Jorgensen R."/>
            <person name="Joshi C."/>
            <person name="Kangasjarvi J."/>
            <person name="Karlsson J."/>
            <person name="Kelleher C."/>
            <person name="Kirkpatrick R."/>
            <person name="Kirst M."/>
            <person name="Kohler A."/>
            <person name="Kalluri U."/>
            <person name="Larimer F."/>
            <person name="Leebens-Mack J."/>
            <person name="Leple J.C."/>
            <person name="Locascio P."/>
            <person name="Lou Y."/>
            <person name="Lucas S."/>
            <person name="Martin F."/>
            <person name="Montanini B."/>
            <person name="Napoli C."/>
            <person name="Nelson D.R."/>
            <person name="Nelson C."/>
            <person name="Nieminen K."/>
            <person name="Nilsson O."/>
            <person name="Pereda V."/>
            <person name="Peter G."/>
            <person name="Philippe R."/>
            <person name="Pilate G."/>
            <person name="Poliakov A."/>
            <person name="Razumovskaya J."/>
            <person name="Richardson P."/>
            <person name="Rinaldi C."/>
            <person name="Ritland K."/>
            <person name="Rouze P."/>
            <person name="Ryaboy D."/>
            <person name="Schmutz J."/>
            <person name="Schrader J."/>
            <person name="Segerman B."/>
            <person name="Shin H."/>
            <person name="Siddiqui A."/>
            <person name="Sterky F."/>
            <person name="Terry A."/>
            <person name="Tsai C.J."/>
            <person name="Uberbacher E."/>
            <person name="Unneberg P."/>
            <person name="Vahala J."/>
            <person name="Wall K."/>
            <person name="Wessler S."/>
            <person name="Yang G."/>
            <person name="Yin T."/>
            <person name="Douglas C."/>
            <person name="Marra M."/>
            <person name="Sandberg G."/>
            <person name="Van de Peer Y."/>
            <person name="Rokhsar D."/>
        </authorList>
    </citation>
    <scope>NUCLEOTIDE SEQUENCE [LARGE SCALE GENOMIC DNA]</scope>
    <source>
        <strain evidence="2">cv. Nisqually</strain>
    </source>
</reference>
<comment type="caution">
    <text evidence="1">The sequence shown here is derived from an EMBL/GenBank/DDBJ whole genome shotgun (WGS) entry which is preliminary data.</text>
</comment>
<accession>A0ACC0TJB0</accession>
<dbReference type="EMBL" id="CM009290">
    <property type="protein sequence ID" value="KAI9401675.1"/>
    <property type="molecule type" value="Genomic_DNA"/>
</dbReference>
<name>A0ACC0TJB0_POPTR</name>
<sequence>MPHDVVLDPTVHHLFAKDRFNRGKSSRSWPLYPRCGHDLSPPRCPPFVEAGTPDLLWLYKSQRKAWKRGEDFGGETQKNRAINPEKQSTQNTTQKKYRVKNGKLEPKQKQKPRSKEIIHREKERKGIQYTQRIVPAIAFISADVPA</sequence>
<evidence type="ECO:0000313" key="1">
    <source>
        <dbReference type="EMBL" id="KAI9401675.1"/>
    </source>
</evidence>
<dbReference type="Proteomes" id="UP000006729">
    <property type="component" value="Chromosome 1"/>
</dbReference>
<gene>
    <name evidence="1" type="ORF">POPTR_001G152550v4</name>
</gene>
<organism evidence="1 2">
    <name type="scientific">Populus trichocarpa</name>
    <name type="common">Western balsam poplar</name>
    <name type="synonym">Populus balsamifera subsp. trichocarpa</name>
    <dbReference type="NCBI Taxonomy" id="3694"/>
    <lineage>
        <taxon>Eukaryota</taxon>
        <taxon>Viridiplantae</taxon>
        <taxon>Streptophyta</taxon>
        <taxon>Embryophyta</taxon>
        <taxon>Tracheophyta</taxon>
        <taxon>Spermatophyta</taxon>
        <taxon>Magnoliopsida</taxon>
        <taxon>eudicotyledons</taxon>
        <taxon>Gunneridae</taxon>
        <taxon>Pentapetalae</taxon>
        <taxon>rosids</taxon>
        <taxon>fabids</taxon>
        <taxon>Malpighiales</taxon>
        <taxon>Salicaceae</taxon>
        <taxon>Saliceae</taxon>
        <taxon>Populus</taxon>
    </lineage>
</organism>
<proteinExistence type="predicted"/>
<keyword evidence="2" id="KW-1185">Reference proteome</keyword>
<protein>
    <submittedName>
        <fullName evidence="1">Uncharacterized protein</fullName>
    </submittedName>
</protein>
<evidence type="ECO:0000313" key="2">
    <source>
        <dbReference type="Proteomes" id="UP000006729"/>
    </source>
</evidence>